<dbReference type="InterPro" id="IPR017018">
    <property type="entry name" value="UCP033634"/>
</dbReference>
<protein>
    <submittedName>
        <fullName evidence="1">Alpha/beta hydrolase</fullName>
    </submittedName>
</protein>
<keyword evidence="2" id="KW-1185">Reference proteome</keyword>
<organism evidence="1 2">
    <name type="scientific">Cohnella terricola</name>
    <dbReference type="NCBI Taxonomy" id="1289167"/>
    <lineage>
        <taxon>Bacteria</taxon>
        <taxon>Bacillati</taxon>
        <taxon>Bacillota</taxon>
        <taxon>Bacilli</taxon>
        <taxon>Bacillales</taxon>
        <taxon>Paenibacillaceae</taxon>
        <taxon>Cohnella</taxon>
    </lineage>
</organism>
<dbReference type="AlphaFoldDB" id="A0A559J8Z5"/>
<dbReference type="OrthoDB" id="1908495at2"/>
<dbReference type="GO" id="GO:0016787">
    <property type="term" value="F:hydrolase activity"/>
    <property type="evidence" value="ECO:0007669"/>
    <property type="project" value="UniProtKB-KW"/>
</dbReference>
<dbReference type="PIRSF" id="PIRSF033634">
    <property type="entry name" value="UCP033634"/>
    <property type="match status" value="1"/>
</dbReference>
<dbReference type="RefSeq" id="WP_144706451.1">
    <property type="nucleotide sequence ID" value="NZ_VNJJ01000017.1"/>
</dbReference>
<dbReference type="EMBL" id="VNJJ01000017">
    <property type="protein sequence ID" value="TVX96327.1"/>
    <property type="molecule type" value="Genomic_DNA"/>
</dbReference>
<reference evidence="1 2" key="1">
    <citation type="submission" date="2019-07" db="EMBL/GenBank/DDBJ databases">
        <authorList>
            <person name="Kim J."/>
        </authorList>
    </citation>
    <scope>NUCLEOTIDE SEQUENCE [LARGE SCALE GENOMIC DNA]</scope>
    <source>
        <strain evidence="1 2">G13</strain>
    </source>
</reference>
<proteinExistence type="predicted"/>
<comment type="caution">
    <text evidence="1">The sequence shown here is derived from an EMBL/GenBank/DDBJ whole genome shotgun (WGS) entry which is preliminary data.</text>
</comment>
<dbReference type="SUPFAM" id="SSF53474">
    <property type="entry name" value="alpha/beta-Hydrolases"/>
    <property type="match status" value="1"/>
</dbReference>
<accession>A0A559J8Z5</accession>
<gene>
    <name evidence="1" type="ORF">FPZ45_21725</name>
</gene>
<sequence length="206" mass="23596">MNMEIIGVPSNWGTELKQKHITVLERNHRLVVLFPGRNYPCEMPALYYAGNTAIQYQYDLLILEYGYQAARSHLDLQDLPRVIDECSESIQRIVDRYDEVVFISKSLGTVVAGEVHCKLQRPIRHLFLTPLIETIPFINRSCGIVIYGSNDPFFKPEDAGRIDLSGDIRRIEIPNADHAFETGDVQENIAILQRLAKTYGEFLSWN</sequence>
<evidence type="ECO:0000313" key="2">
    <source>
        <dbReference type="Proteomes" id="UP000316330"/>
    </source>
</evidence>
<keyword evidence="1" id="KW-0378">Hydrolase</keyword>
<dbReference type="Proteomes" id="UP000316330">
    <property type="component" value="Unassembled WGS sequence"/>
</dbReference>
<name>A0A559J8Z5_9BACL</name>
<dbReference type="InterPro" id="IPR029058">
    <property type="entry name" value="AB_hydrolase_fold"/>
</dbReference>
<evidence type="ECO:0000313" key="1">
    <source>
        <dbReference type="EMBL" id="TVX96327.1"/>
    </source>
</evidence>